<gene>
    <name evidence="4 6" type="primary">lptA</name>
    <name evidence="6" type="ORF">DN730_01620</name>
</gene>
<feature type="signal peptide" evidence="4">
    <location>
        <begin position="1"/>
        <end position="23"/>
    </location>
</feature>
<dbReference type="Pfam" id="PF03968">
    <property type="entry name" value="LptD_N"/>
    <property type="match status" value="1"/>
</dbReference>
<dbReference type="GO" id="GO:0009279">
    <property type="term" value="C:cell outer membrane"/>
    <property type="evidence" value="ECO:0007669"/>
    <property type="project" value="TreeGrafter"/>
</dbReference>
<dbReference type="AlphaFoldDB" id="A0A370UDB5"/>
<feature type="domain" description="Organic solvent tolerance-like N-terminal" evidence="5">
    <location>
        <begin position="34"/>
        <end position="145"/>
    </location>
</feature>
<evidence type="ECO:0000256" key="4">
    <source>
        <dbReference type="HAMAP-Rule" id="MF_01914"/>
    </source>
</evidence>
<protein>
    <recommendedName>
        <fullName evidence="4">Lipopolysaccharide export system protein LptA</fullName>
    </recommendedName>
</protein>
<feature type="chain" id="PRO_5017095304" description="Lipopolysaccharide export system protein LptA" evidence="4">
    <location>
        <begin position="24"/>
        <end position="169"/>
    </location>
</feature>
<reference evidence="6 7" key="1">
    <citation type="submission" date="2018-06" db="EMBL/GenBank/DDBJ databases">
        <title>Marinomonas sp. YLB-05 draft genome sequence.</title>
        <authorList>
            <person name="Yu L."/>
            <person name="Tang X."/>
        </authorList>
    </citation>
    <scope>NUCLEOTIDE SEQUENCE [LARGE SCALE GENOMIC DNA]</scope>
    <source>
        <strain evidence="6 7">YLB-05</strain>
    </source>
</reference>
<evidence type="ECO:0000259" key="5">
    <source>
        <dbReference type="Pfam" id="PF03968"/>
    </source>
</evidence>
<dbReference type="InterPro" id="IPR052037">
    <property type="entry name" value="LPS_export_LptA"/>
</dbReference>
<dbReference type="HAMAP" id="MF_01914">
    <property type="entry name" value="LPS_assembly_LptA"/>
    <property type="match status" value="1"/>
</dbReference>
<dbReference type="GO" id="GO:0017089">
    <property type="term" value="F:glycolipid transfer activity"/>
    <property type="evidence" value="ECO:0007669"/>
    <property type="project" value="TreeGrafter"/>
</dbReference>
<dbReference type="GO" id="GO:0001530">
    <property type="term" value="F:lipopolysaccharide binding"/>
    <property type="evidence" value="ECO:0007669"/>
    <property type="project" value="InterPro"/>
</dbReference>
<sequence length="169" mass="18532" precursor="true">MNPLKTKTLFFACSALFCLEAFALPDDQQQPISIEADKAFFDQKTGVATYDGNVIAKQGSIEIIAEHLTIKTDIATNEFNSLHAKGSPSSFSQTIDEAGSILKATGDTLDYSVTKGELEVHDNGFLKRGDNEISADYIHYFIEKDTFNAENRGSGRVNMTLQPASNQQN</sequence>
<comment type="caution">
    <text evidence="6">The sequence shown here is derived from an EMBL/GenBank/DDBJ whole genome shotgun (WGS) entry which is preliminary data.</text>
</comment>
<keyword evidence="3 4" id="KW-0574">Periplasm</keyword>
<name>A0A370UDB5_9GAMM</name>
<dbReference type="InterPro" id="IPR014340">
    <property type="entry name" value="LptA"/>
</dbReference>
<comment type="function">
    <text evidence="4">Involved in the assembly of lipopolysaccharide (LPS). Required for the translocation of LPS from the inner membrane to the outer membrane. May form a bridge between the inner membrane and the outer membrane, via interactions with LptC and LptD, thereby facilitating LPS transfer across the periplasm.</text>
</comment>
<evidence type="ECO:0000313" key="6">
    <source>
        <dbReference type="EMBL" id="RDL45774.1"/>
    </source>
</evidence>
<dbReference type="RefSeq" id="WP_115466362.1">
    <property type="nucleotide sequence ID" value="NZ_QKRA01000001.1"/>
</dbReference>
<accession>A0A370UDB5</accession>
<evidence type="ECO:0000256" key="1">
    <source>
        <dbReference type="ARBA" id="ARBA00022448"/>
    </source>
</evidence>
<dbReference type="OrthoDB" id="9795964at2"/>
<evidence type="ECO:0000256" key="3">
    <source>
        <dbReference type="ARBA" id="ARBA00022764"/>
    </source>
</evidence>
<keyword evidence="1 4" id="KW-0813">Transport</keyword>
<dbReference type="Proteomes" id="UP000254326">
    <property type="component" value="Unassembled WGS sequence"/>
</dbReference>
<comment type="subcellular location">
    <subcellularLocation>
        <location evidence="4">Periplasm</location>
    </subcellularLocation>
</comment>
<dbReference type="GO" id="GO:0030288">
    <property type="term" value="C:outer membrane-bounded periplasmic space"/>
    <property type="evidence" value="ECO:0007669"/>
    <property type="project" value="TreeGrafter"/>
</dbReference>
<keyword evidence="7" id="KW-1185">Reference proteome</keyword>
<dbReference type="EMBL" id="QKRA01000001">
    <property type="protein sequence ID" value="RDL45774.1"/>
    <property type="molecule type" value="Genomic_DNA"/>
</dbReference>
<evidence type="ECO:0000313" key="7">
    <source>
        <dbReference type="Proteomes" id="UP000254326"/>
    </source>
</evidence>
<organism evidence="6 7">
    <name type="scientific">Marinomonas piezotolerans</name>
    <dbReference type="NCBI Taxonomy" id="2213058"/>
    <lineage>
        <taxon>Bacteria</taxon>
        <taxon>Pseudomonadati</taxon>
        <taxon>Pseudomonadota</taxon>
        <taxon>Gammaproteobacteria</taxon>
        <taxon>Oceanospirillales</taxon>
        <taxon>Oceanospirillaceae</taxon>
        <taxon>Marinomonas</taxon>
    </lineage>
</organism>
<dbReference type="NCBIfam" id="TIGR03002">
    <property type="entry name" value="outer_YhbN_LptA"/>
    <property type="match status" value="1"/>
</dbReference>
<proteinExistence type="inferred from homology"/>
<dbReference type="GO" id="GO:0015920">
    <property type="term" value="P:lipopolysaccharide transport"/>
    <property type="evidence" value="ECO:0007669"/>
    <property type="project" value="UniProtKB-UniRule"/>
</dbReference>
<dbReference type="Gene3D" id="2.60.450.10">
    <property type="entry name" value="Lipopolysaccharide (LPS) transport protein A like domain"/>
    <property type="match status" value="1"/>
</dbReference>
<dbReference type="PANTHER" id="PTHR36504:SF1">
    <property type="entry name" value="LIPOPOLYSACCHARIDE EXPORT SYSTEM PROTEIN LPTA"/>
    <property type="match status" value="1"/>
</dbReference>
<dbReference type="InterPro" id="IPR005653">
    <property type="entry name" value="OstA-like_N"/>
</dbReference>
<dbReference type="GO" id="GO:0043165">
    <property type="term" value="P:Gram-negative-bacterium-type cell outer membrane assembly"/>
    <property type="evidence" value="ECO:0007669"/>
    <property type="project" value="UniProtKB-UniRule"/>
</dbReference>
<evidence type="ECO:0000256" key="2">
    <source>
        <dbReference type="ARBA" id="ARBA00022729"/>
    </source>
</evidence>
<comment type="subunit">
    <text evidence="4">Component of the lipopolysaccharide transport and assembly complex.</text>
</comment>
<comment type="similarity">
    <text evidence="4">Belongs to the LptA family.</text>
</comment>
<keyword evidence="2 4" id="KW-0732">Signal</keyword>
<dbReference type="PANTHER" id="PTHR36504">
    <property type="entry name" value="LIPOPOLYSACCHARIDE EXPORT SYSTEM PROTEIN LPTA"/>
    <property type="match status" value="1"/>
</dbReference>